<dbReference type="PANTHER" id="PTHR31050:SF4">
    <property type="entry name" value="DUF1262 FAMILY PROTEIN (DUF1262)"/>
    <property type="match status" value="1"/>
</dbReference>
<dbReference type="STRING" id="429701.A0A2G9H3D6"/>
<comment type="caution">
    <text evidence="1">The sequence shown here is derived from an EMBL/GenBank/DDBJ whole genome shotgun (WGS) entry which is preliminary data.</text>
</comment>
<dbReference type="PANTHER" id="PTHR31050">
    <property type="entry name" value="OS08G0413200 PROTEIN"/>
    <property type="match status" value="1"/>
</dbReference>
<accession>A0A2G9H3D6</accession>
<protein>
    <submittedName>
        <fullName evidence="1">Uncharacterized protein</fullName>
    </submittedName>
</protein>
<sequence>MYVTRPRSLYRKFPGALSVRPQPDDLYSGHLVVSDEESEAMDSCCFGIWRNDRISQLPFPSDKILEVVHSSIHEEASTTKVWFLPVLDQSLSSNRYYVIKAKGRHKGQAYTCRREGDTGSCCFKTSKRDPKIRPFDYRDRYQQFEIHRHHSGGFFAKSIEWDGYPPNFLKRGGWEVYATPFKIHLNEAPGLRFSTSFECPVPNLPLHSKRSTPVVLGKWYSPFIFIKEGDCRIHDQMRKSSYYELSLKQWWEQIYYTENVINHNNVVFVDARVKRLLCLVFGMEGERDGGEDGEGFVWFKVKEGLRKRGSVGLSSVFWEKMKWLQRTRGWFDGEREVRLSGEKEIESEGGSVWRKFGCYVLVESFVVRRMDGSLVINFNFRNTDKIECRWE</sequence>
<dbReference type="Pfam" id="PF06880">
    <property type="entry name" value="DUF1262"/>
    <property type="match status" value="1"/>
</dbReference>
<dbReference type="OrthoDB" id="1898393at2759"/>
<proteinExistence type="predicted"/>
<dbReference type="EMBL" id="NKXS01002821">
    <property type="protein sequence ID" value="PIN12006.1"/>
    <property type="molecule type" value="Genomic_DNA"/>
</dbReference>
<organism evidence="1 2">
    <name type="scientific">Handroanthus impetiginosus</name>
    <dbReference type="NCBI Taxonomy" id="429701"/>
    <lineage>
        <taxon>Eukaryota</taxon>
        <taxon>Viridiplantae</taxon>
        <taxon>Streptophyta</taxon>
        <taxon>Embryophyta</taxon>
        <taxon>Tracheophyta</taxon>
        <taxon>Spermatophyta</taxon>
        <taxon>Magnoliopsida</taxon>
        <taxon>eudicotyledons</taxon>
        <taxon>Gunneridae</taxon>
        <taxon>Pentapetalae</taxon>
        <taxon>asterids</taxon>
        <taxon>lamiids</taxon>
        <taxon>Lamiales</taxon>
        <taxon>Bignoniaceae</taxon>
        <taxon>Crescentiina</taxon>
        <taxon>Tabebuia alliance</taxon>
        <taxon>Handroanthus</taxon>
    </lineage>
</organism>
<evidence type="ECO:0000313" key="1">
    <source>
        <dbReference type="EMBL" id="PIN12006.1"/>
    </source>
</evidence>
<dbReference type="Proteomes" id="UP000231279">
    <property type="component" value="Unassembled WGS sequence"/>
</dbReference>
<keyword evidence="2" id="KW-1185">Reference proteome</keyword>
<name>A0A2G9H3D6_9LAMI</name>
<evidence type="ECO:0000313" key="2">
    <source>
        <dbReference type="Proteomes" id="UP000231279"/>
    </source>
</evidence>
<gene>
    <name evidence="1" type="ORF">CDL12_15395</name>
</gene>
<reference evidence="2" key="1">
    <citation type="journal article" date="2018" name="Gigascience">
        <title>Genome assembly of the Pink Ipe (Handroanthus impetiginosus, Bignoniaceae), a highly valued, ecologically keystone Neotropical timber forest tree.</title>
        <authorList>
            <person name="Silva-Junior O.B."/>
            <person name="Grattapaglia D."/>
            <person name="Novaes E."/>
            <person name="Collevatti R.G."/>
        </authorList>
    </citation>
    <scope>NUCLEOTIDE SEQUENCE [LARGE SCALE GENOMIC DNA]</scope>
    <source>
        <strain evidence="2">cv. UFG-1</strain>
    </source>
</reference>
<dbReference type="AlphaFoldDB" id="A0A2G9H3D6"/>
<dbReference type="InterPro" id="IPR010683">
    <property type="entry name" value="DUF1262"/>
</dbReference>